<keyword evidence="3" id="KW-1185">Reference proteome</keyword>
<evidence type="ECO:0000256" key="1">
    <source>
        <dbReference type="SAM" id="Phobius"/>
    </source>
</evidence>
<evidence type="ECO:0000313" key="3">
    <source>
        <dbReference type="Proteomes" id="UP000198854"/>
    </source>
</evidence>
<feature type="transmembrane region" description="Helical" evidence="1">
    <location>
        <begin position="57"/>
        <end position="79"/>
    </location>
</feature>
<dbReference type="AlphaFoldDB" id="A0A1G8ASG3"/>
<protein>
    <recommendedName>
        <fullName evidence="4">DUF1360 domain-containing protein</fullName>
    </recommendedName>
</protein>
<name>A0A1G8ASG3_9VIBR</name>
<accession>A0A1G8ASG3</accession>
<dbReference type="RefSeq" id="WP_245696662.1">
    <property type="nucleotide sequence ID" value="NZ_FNDD01000011.1"/>
</dbReference>
<keyword evidence="1" id="KW-1133">Transmembrane helix</keyword>
<keyword evidence="1" id="KW-0472">Membrane</keyword>
<feature type="transmembrane region" description="Helical" evidence="1">
    <location>
        <begin position="91"/>
        <end position="114"/>
    </location>
</feature>
<gene>
    <name evidence="2" type="ORF">SAMN04488136_111104</name>
</gene>
<sequence length="133" mass="14923">MGKHQMYEILVSTGIQGFWVCLVLAIAASSISITITQTELFVPLRTLADKCGHMIGYLFRCFYCLSHWVVILGVALYQPRVIVSAYPVVDWVVSAFFAITLSSYFSGLMFKVFITAMGKKLKEKEAKDILAQQ</sequence>
<keyword evidence="1" id="KW-0812">Transmembrane</keyword>
<evidence type="ECO:0000313" key="2">
    <source>
        <dbReference type="EMBL" id="SDH23804.1"/>
    </source>
</evidence>
<feature type="transmembrane region" description="Helical" evidence="1">
    <location>
        <begin position="15"/>
        <end position="36"/>
    </location>
</feature>
<dbReference type="EMBL" id="FNDD01000011">
    <property type="protein sequence ID" value="SDH23804.1"/>
    <property type="molecule type" value="Genomic_DNA"/>
</dbReference>
<reference evidence="2 3" key="1">
    <citation type="submission" date="2016-10" db="EMBL/GenBank/DDBJ databases">
        <authorList>
            <person name="de Groot N.N."/>
        </authorList>
    </citation>
    <scope>NUCLEOTIDE SEQUENCE [LARGE SCALE GENOMIC DNA]</scope>
    <source>
        <strain evidence="2 3">CGMCC 1.10228</strain>
    </source>
</reference>
<dbReference type="Proteomes" id="UP000198854">
    <property type="component" value="Unassembled WGS sequence"/>
</dbReference>
<evidence type="ECO:0008006" key="4">
    <source>
        <dbReference type="Google" id="ProtNLM"/>
    </source>
</evidence>
<organism evidence="2 3">
    <name type="scientific">Vibrio xiamenensis</name>
    <dbReference type="NCBI Taxonomy" id="861298"/>
    <lineage>
        <taxon>Bacteria</taxon>
        <taxon>Pseudomonadati</taxon>
        <taxon>Pseudomonadota</taxon>
        <taxon>Gammaproteobacteria</taxon>
        <taxon>Vibrionales</taxon>
        <taxon>Vibrionaceae</taxon>
        <taxon>Vibrio</taxon>
    </lineage>
</organism>
<proteinExistence type="predicted"/>